<protein>
    <submittedName>
        <fullName evidence="2">Uncharacterized protein</fullName>
    </submittedName>
</protein>
<evidence type="ECO:0000256" key="1">
    <source>
        <dbReference type="SAM" id="MobiDB-lite"/>
    </source>
</evidence>
<dbReference type="OrthoDB" id="2574879at2759"/>
<organism evidence="2 3">
    <name type="scientific">Gymnopilus dilepis</name>
    <dbReference type="NCBI Taxonomy" id="231916"/>
    <lineage>
        <taxon>Eukaryota</taxon>
        <taxon>Fungi</taxon>
        <taxon>Dikarya</taxon>
        <taxon>Basidiomycota</taxon>
        <taxon>Agaricomycotina</taxon>
        <taxon>Agaricomycetes</taxon>
        <taxon>Agaricomycetidae</taxon>
        <taxon>Agaricales</taxon>
        <taxon>Agaricineae</taxon>
        <taxon>Hymenogastraceae</taxon>
        <taxon>Gymnopilus</taxon>
    </lineage>
</organism>
<reference evidence="2 3" key="1">
    <citation type="journal article" date="2018" name="Evol. Lett.">
        <title>Horizontal gene cluster transfer increased hallucinogenic mushroom diversity.</title>
        <authorList>
            <person name="Reynolds H.T."/>
            <person name="Vijayakumar V."/>
            <person name="Gluck-Thaler E."/>
            <person name="Korotkin H.B."/>
            <person name="Matheny P.B."/>
            <person name="Slot J.C."/>
        </authorList>
    </citation>
    <scope>NUCLEOTIDE SEQUENCE [LARGE SCALE GENOMIC DNA]</scope>
    <source>
        <strain evidence="2 3">SRW20</strain>
    </source>
</reference>
<proteinExistence type="predicted"/>
<sequence>MPTAITENGRDIDMDSPAPSTSLRRRPLTSRQERKLVDYLDERMLDLTRNYKKRSEETSTLKTLPAYLEAVRRLLALILQIPPIDPSTGLRIAYLLHLTGDVLSSIPGYTLGTDNNVIQQTLQDLIDFLDDLDQAWLSVLQGQIWDPERGEGVDLIVPVEEATTLKSSPPSQTDLTRLRSLLFAGQSALEEWLSAKQVENDAQATQADDVDDVSGMLSRLGLLHEFDGLFSQTLDYLGGFGESVSRNILNPQEEGVME</sequence>
<evidence type="ECO:0000313" key="3">
    <source>
        <dbReference type="Proteomes" id="UP000284706"/>
    </source>
</evidence>
<accession>A0A409Y360</accession>
<comment type="caution">
    <text evidence="2">The sequence shown here is derived from an EMBL/GenBank/DDBJ whole genome shotgun (WGS) entry which is preliminary data.</text>
</comment>
<feature type="region of interest" description="Disordered" evidence="1">
    <location>
        <begin position="1"/>
        <end position="28"/>
    </location>
</feature>
<dbReference type="AlphaFoldDB" id="A0A409Y360"/>
<name>A0A409Y360_9AGAR</name>
<dbReference type="EMBL" id="NHYE01001243">
    <property type="protein sequence ID" value="PPQ97484.1"/>
    <property type="molecule type" value="Genomic_DNA"/>
</dbReference>
<evidence type="ECO:0000313" key="2">
    <source>
        <dbReference type="EMBL" id="PPQ97484.1"/>
    </source>
</evidence>
<dbReference type="InParanoid" id="A0A409Y360"/>
<gene>
    <name evidence="2" type="ORF">CVT26_002712</name>
</gene>
<keyword evidence="3" id="KW-1185">Reference proteome</keyword>
<dbReference type="Proteomes" id="UP000284706">
    <property type="component" value="Unassembled WGS sequence"/>
</dbReference>